<dbReference type="Gene3D" id="2.40.128.20">
    <property type="match status" value="1"/>
</dbReference>
<dbReference type="SUPFAM" id="SSF50814">
    <property type="entry name" value="Lipocalins"/>
    <property type="match status" value="1"/>
</dbReference>
<evidence type="ECO:0000313" key="6">
    <source>
        <dbReference type="Proteomes" id="UP000611227"/>
    </source>
</evidence>
<comment type="caution">
    <text evidence="5">The sequence shown here is derived from an EMBL/GenBank/DDBJ whole genome shotgun (WGS) entry which is preliminary data.</text>
</comment>
<dbReference type="EMBL" id="WBNM01021078">
    <property type="protein sequence ID" value="NXP75782.1"/>
    <property type="molecule type" value="Genomic_DNA"/>
</dbReference>
<keyword evidence="3" id="KW-0732">Signal</keyword>
<name>A0A852C3K3_9PICI</name>
<dbReference type="GO" id="GO:0036094">
    <property type="term" value="F:small molecule binding"/>
    <property type="evidence" value="ECO:0007669"/>
    <property type="project" value="InterPro"/>
</dbReference>
<dbReference type="InterPro" id="IPR000566">
    <property type="entry name" value="Lipocln_cytosolic_FA-bd_dom"/>
</dbReference>
<dbReference type="Pfam" id="PF00061">
    <property type="entry name" value="Lipocalin"/>
    <property type="match status" value="1"/>
</dbReference>
<dbReference type="AlphaFoldDB" id="A0A852C3K3"/>
<feature type="domain" description="Lipocalin/cytosolic fatty-acid binding" evidence="4">
    <location>
        <begin position="34"/>
        <end position="173"/>
    </location>
</feature>
<dbReference type="PANTHER" id="PTHR11430:SF77">
    <property type="entry name" value="LIPOCALIN-LIKE 1 PROTEIN"/>
    <property type="match status" value="1"/>
</dbReference>
<organism evidence="5 6">
    <name type="scientific">Ramphastos sulfuratus</name>
    <dbReference type="NCBI Taxonomy" id="322582"/>
    <lineage>
        <taxon>Eukaryota</taxon>
        <taxon>Metazoa</taxon>
        <taxon>Chordata</taxon>
        <taxon>Craniata</taxon>
        <taxon>Vertebrata</taxon>
        <taxon>Euteleostomi</taxon>
        <taxon>Archelosauria</taxon>
        <taxon>Archosauria</taxon>
        <taxon>Dinosauria</taxon>
        <taxon>Saurischia</taxon>
        <taxon>Theropoda</taxon>
        <taxon>Coelurosauria</taxon>
        <taxon>Aves</taxon>
        <taxon>Neognathae</taxon>
        <taxon>Neoaves</taxon>
        <taxon>Telluraves</taxon>
        <taxon>Coraciimorphae</taxon>
        <taxon>Piciformes</taxon>
        <taxon>Ramphastidae</taxon>
        <taxon>Ramphastos</taxon>
    </lineage>
</organism>
<feature type="non-terminal residue" evidence="5">
    <location>
        <position position="183"/>
    </location>
</feature>
<evidence type="ECO:0000256" key="2">
    <source>
        <dbReference type="RuleBase" id="RU003695"/>
    </source>
</evidence>
<dbReference type="InterPro" id="IPR002345">
    <property type="entry name" value="Lipocalin"/>
</dbReference>
<dbReference type="PROSITE" id="PS00213">
    <property type="entry name" value="LIPOCALIN"/>
    <property type="match status" value="1"/>
</dbReference>
<feature type="chain" id="PRO_5032559788" evidence="3">
    <location>
        <begin position="21"/>
        <end position="183"/>
    </location>
</feature>
<dbReference type="PANTHER" id="PTHR11430">
    <property type="entry name" value="LIPOCALIN"/>
    <property type="match status" value="1"/>
</dbReference>
<dbReference type="InterPro" id="IPR012674">
    <property type="entry name" value="Calycin"/>
</dbReference>
<comment type="similarity">
    <text evidence="1 2">Belongs to the calycin superfamily. Lipocalin family.</text>
</comment>
<proteinExistence type="inferred from homology"/>
<dbReference type="Proteomes" id="UP000611227">
    <property type="component" value="Unassembled WGS sequence"/>
</dbReference>
<gene>
    <name evidence="5" type="primary">Lcn15</name>
    <name evidence="5" type="ORF">RAMSUL_R11368</name>
</gene>
<evidence type="ECO:0000256" key="1">
    <source>
        <dbReference type="ARBA" id="ARBA00006889"/>
    </source>
</evidence>
<feature type="signal peptide" evidence="3">
    <location>
        <begin position="1"/>
        <end position="20"/>
    </location>
</feature>
<sequence>MVVMLPGLALALLCLLRAGAEVPVQPDFSTKKFAGPWHLVAAVSNCSLFLKMKDEMKSATITVSVLPEGHLAMRLLWPLMDKCQKFELLFQQSGQAGHYLGIAEEKRELHVLETDYSSYAILHEAQQSGQGPRITLQLLTRAQDVSLQLLQKFRELIPTVGLTQDMLVVLPKSGECQEAMGWH</sequence>
<dbReference type="PRINTS" id="PR01254">
    <property type="entry name" value="PGNDSYNTHASE"/>
</dbReference>
<reference evidence="5" key="1">
    <citation type="submission" date="2019-09" db="EMBL/GenBank/DDBJ databases">
        <title>Bird 10,000 Genomes (B10K) Project - Family phase.</title>
        <authorList>
            <person name="Zhang G."/>
        </authorList>
    </citation>
    <scope>NUCLEOTIDE SEQUENCE</scope>
    <source>
        <strain evidence="5">B10K-DU-001-30</strain>
        <tissue evidence="5">Muscle</tissue>
    </source>
</reference>
<dbReference type="PRINTS" id="PR00179">
    <property type="entry name" value="LIPOCALIN"/>
</dbReference>
<dbReference type="InterPro" id="IPR022272">
    <property type="entry name" value="Lipocalin_CS"/>
</dbReference>
<keyword evidence="6" id="KW-1185">Reference proteome</keyword>
<accession>A0A852C3K3</accession>
<evidence type="ECO:0000313" key="5">
    <source>
        <dbReference type="EMBL" id="NXP75782.1"/>
    </source>
</evidence>
<evidence type="ECO:0000259" key="4">
    <source>
        <dbReference type="Pfam" id="PF00061"/>
    </source>
</evidence>
<evidence type="ECO:0000256" key="3">
    <source>
        <dbReference type="SAM" id="SignalP"/>
    </source>
</evidence>
<feature type="non-terminal residue" evidence="5">
    <location>
        <position position="1"/>
    </location>
</feature>
<protein>
    <submittedName>
        <fullName evidence="5">LCN15 protein</fullName>
    </submittedName>
</protein>